<proteinExistence type="predicted"/>
<dbReference type="InterPro" id="IPR042100">
    <property type="entry name" value="Bug_dom1"/>
</dbReference>
<dbReference type="PANTHER" id="PTHR42928:SF5">
    <property type="entry name" value="BLR1237 PROTEIN"/>
    <property type="match status" value="1"/>
</dbReference>
<dbReference type="InterPro" id="IPR005064">
    <property type="entry name" value="BUG"/>
</dbReference>
<dbReference type="Pfam" id="PF03401">
    <property type="entry name" value="TctC"/>
    <property type="match status" value="1"/>
</dbReference>
<protein>
    <recommendedName>
        <fullName evidence="2">Tripartite tricarboxylate transporter family receptor</fullName>
    </recommendedName>
</protein>
<dbReference type="PIRSF" id="PIRSF017082">
    <property type="entry name" value="YflP"/>
    <property type="match status" value="1"/>
</dbReference>
<organism evidence="1">
    <name type="scientific">bioreactor metagenome</name>
    <dbReference type="NCBI Taxonomy" id="1076179"/>
    <lineage>
        <taxon>unclassified sequences</taxon>
        <taxon>metagenomes</taxon>
        <taxon>ecological metagenomes</taxon>
    </lineage>
</organism>
<dbReference type="SUPFAM" id="SSF53850">
    <property type="entry name" value="Periplasmic binding protein-like II"/>
    <property type="match status" value="1"/>
</dbReference>
<evidence type="ECO:0008006" key="2">
    <source>
        <dbReference type="Google" id="ProtNLM"/>
    </source>
</evidence>
<dbReference type="PANTHER" id="PTHR42928">
    <property type="entry name" value="TRICARBOXYLATE-BINDING PROTEIN"/>
    <property type="match status" value="1"/>
</dbReference>
<name>A0A645BHI9_9ZZZZ</name>
<dbReference type="Gene3D" id="3.40.190.150">
    <property type="entry name" value="Bordetella uptake gene, domain 1"/>
    <property type="match status" value="1"/>
</dbReference>
<evidence type="ECO:0000313" key="1">
    <source>
        <dbReference type="EMBL" id="MPM64837.1"/>
    </source>
</evidence>
<comment type="caution">
    <text evidence="1">The sequence shown here is derived from an EMBL/GenBank/DDBJ whole genome shotgun (WGS) entry which is preliminary data.</text>
</comment>
<accession>A0A645BHI9</accession>
<sequence length="317" mass="34407">MKKFMSCLALVALVTLCFGSFAFAAETFPQKNIKIIVPFAPGGGVDVTCRLMAEVAPKYMNGKKIVVENMPGGGAVIGQTFVSKAKADGYTILAYTSSVVTNPMTKKTTYTHKSFKPIAMYCFDPEIVMVPENSPYKTLKEFIGAAKTKEISLATPGYSTSHHIACLILENRLGVKFGYVHNESAAMQVQQLLGGHVEAGMMALGEASGFIKDGTMRALGVMTNERPKDFSFIPTFKEEGTDLVWGAFRGLAVPEGTSDETVKALDELFGKIINDEDFAARMAKAGYPLVYRNAPDFGSYVEEVATELEKIVPTLNQ</sequence>
<reference evidence="1" key="1">
    <citation type="submission" date="2019-08" db="EMBL/GenBank/DDBJ databases">
        <authorList>
            <person name="Kucharzyk K."/>
            <person name="Murdoch R.W."/>
            <person name="Higgins S."/>
            <person name="Loffler F."/>
        </authorList>
    </citation>
    <scope>NUCLEOTIDE SEQUENCE</scope>
</reference>
<dbReference type="EMBL" id="VSSQ01020178">
    <property type="protein sequence ID" value="MPM64837.1"/>
    <property type="molecule type" value="Genomic_DNA"/>
</dbReference>
<dbReference type="CDD" id="cd07012">
    <property type="entry name" value="PBP2_Bug_TTT"/>
    <property type="match status" value="1"/>
</dbReference>
<gene>
    <name evidence="1" type="ORF">SDC9_111728</name>
</gene>
<dbReference type="AlphaFoldDB" id="A0A645BHI9"/>
<dbReference type="Gene3D" id="3.40.190.10">
    <property type="entry name" value="Periplasmic binding protein-like II"/>
    <property type="match status" value="1"/>
</dbReference>